<protein>
    <submittedName>
        <fullName evidence="1">Uncharacterized protein</fullName>
    </submittedName>
</protein>
<evidence type="ECO:0000313" key="1">
    <source>
        <dbReference type="EMBL" id="SDG27247.1"/>
    </source>
</evidence>
<organism evidence="1 2">
    <name type="scientific">Epilithonimonas hungarica</name>
    <dbReference type="NCBI Taxonomy" id="454006"/>
    <lineage>
        <taxon>Bacteria</taxon>
        <taxon>Pseudomonadati</taxon>
        <taxon>Bacteroidota</taxon>
        <taxon>Flavobacteriia</taxon>
        <taxon>Flavobacteriales</taxon>
        <taxon>Weeksellaceae</taxon>
        <taxon>Chryseobacterium group</taxon>
        <taxon>Epilithonimonas</taxon>
    </lineage>
</organism>
<dbReference type="AlphaFoldDB" id="A0A1G7SVY8"/>
<evidence type="ECO:0000313" key="2">
    <source>
        <dbReference type="Proteomes" id="UP000199203"/>
    </source>
</evidence>
<sequence length="124" mass="14475">MIFDKNYLKPNNDIRYLVYHEDNADAGFSNPYNDNPYMLSSLQNLKDNITCKKKKRVIKECLGNYKDDIVENPQINNAFETEDRQPSSKANFADYAKASYKKVLKDIENLQTLMDQLSINEVRL</sequence>
<keyword evidence="2" id="KW-1185">Reference proteome</keyword>
<reference evidence="2" key="1">
    <citation type="submission" date="2016-10" db="EMBL/GenBank/DDBJ databases">
        <authorList>
            <person name="Varghese N."/>
            <person name="Submissions S."/>
        </authorList>
    </citation>
    <scope>NUCLEOTIDE SEQUENCE [LARGE SCALE GENOMIC DNA]</scope>
    <source>
        <strain evidence="2">DSM 19684</strain>
    </source>
</reference>
<dbReference type="STRING" id="454006.SAMN05421825_3101"/>
<dbReference type="EMBL" id="FNBH01000003">
    <property type="protein sequence ID" value="SDG27247.1"/>
    <property type="molecule type" value="Genomic_DNA"/>
</dbReference>
<accession>A0A1G7SVY8</accession>
<dbReference type="OrthoDB" id="1258019at2"/>
<dbReference type="Proteomes" id="UP000199203">
    <property type="component" value="Unassembled WGS sequence"/>
</dbReference>
<proteinExistence type="predicted"/>
<gene>
    <name evidence="1" type="ORF">SAMN05421825_3101</name>
</gene>
<name>A0A1G7SVY8_9FLAO</name>
<dbReference type="RefSeq" id="WP_089874318.1">
    <property type="nucleotide sequence ID" value="NZ_FNBH01000003.1"/>
</dbReference>